<keyword evidence="5" id="KW-1185">Reference proteome</keyword>
<accession>A0A8S1LHV2</accession>
<dbReference type="GO" id="GO:0004596">
    <property type="term" value="F:protein-N-terminal amino-acid acetyltransferase activity"/>
    <property type="evidence" value="ECO:0007669"/>
    <property type="project" value="InterPro"/>
</dbReference>
<dbReference type="PROSITE" id="PS51186">
    <property type="entry name" value="GNAT"/>
    <property type="match status" value="1"/>
</dbReference>
<dbReference type="EMBL" id="CAJJDN010000021">
    <property type="protein sequence ID" value="CAD8066111.1"/>
    <property type="molecule type" value="Genomic_DNA"/>
</dbReference>
<evidence type="ECO:0000313" key="5">
    <source>
        <dbReference type="Proteomes" id="UP000692954"/>
    </source>
</evidence>
<sequence>MDQDQSIKLEDIHYTNFIDYSQIPLIMPMIDAELSEPYSIYTYRYFLYGWPDLSIFAYYNNEIIGVVIGKLDKHQKSGRNRGYIAMIVVEKKYRRLKIGRILAQKFIDKIKEKGGDEIVLETEQTNHAALRLYESLGFAKMKRMQNYYMSGNDAFRLKLFLVDPIDPHQKSE</sequence>
<dbReference type="OrthoDB" id="249099at2759"/>
<organism evidence="4 5">
    <name type="scientific">Paramecium sonneborni</name>
    <dbReference type="NCBI Taxonomy" id="65129"/>
    <lineage>
        <taxon>Eukaryota</taxon>
        <taxon>Sar</taxon>
        <taxon>Alveolata</taxon>
        <taxon>Ciliophora</taxon>
        <taxon>Intramacronucleata</taxon>
        <taxon>Oligohymenophorea</taxon>
        <taxon>Peniculida</taxon>
        <taxon>Parameciidae</taxon>
        <taxon>Paramecium</taxon>
    </lineage>
</organism>
<evidence type="ECO:0000259" key="3">
    <source>
        <dbReference type="PROSITE" id="PS51186"/>
    </source>
</evidence>
<dbReference type="InterPro" id="IPR000182">
    <property type="entry name" value="GNAT_dom"/>
</dbReference>
<dbReference type="Pfam" id="PF00583">
    <property type="entry name" value="Acetyltransf_1"/>
    <property type="match status" value="1"/>
</dbReference>
<feature type="domain" description="N-acetyltransferase" evidence="3">
    <location>
        <begin position="12"/>
        <end position="162"/>
    </location>
</feature>
<gene>
    <name evidence="4" type="ORF">PSON_ATCC_30995.1.T0210134</name>
</gene>
<name>A0A8S1LHV2_9CILI</name>
<dbReference type="PANTHER" id="PTHR45896">
    <property type="entry name" value="N-ALPHA-ACETYLTRANSFERASE 30"/>
    <property type="match status" value="1"/>
</dbReference>
<dbReference type="GO" id="GO:0031417">
    <property type="term" value="C:NatC complex"/>
    <property type="evidence" value="ECO:0007669"/>
    <property type="project" value="TreeGrafter"/>
</dbReference>
<dbReference type="PANTHER" id="PTHR45896:SF1">
    <property type="entry name" value="N-ALPHA-ACETYLTRANSFERASE 30"/>
    <property type="match status" value="1"/>
</dbReference>
<dbReference type="CDD" id="cd04301">
    <property type="entry name" value="NAT_SF"/>
    <property type="match status" value="1"/>
</dbReference>
<dbReference type="InterPro" id="IPR044542">
    <property type="entry name" value="NAA30-like"/>
</dbReference>
<comment type="caution">
    <text evidence="4">The sequence shown here is derived from an EMBL/GenBank/DDBJ whole genome shotgun (WGS) entry which is preliminary data.</text>
</comment>
<dbReference type="Proteomes" id="UP000692954">
    <property type="component" value="Unassembled WGS sequence"/>
</dbReference>
<keyword evidence="1" id="KW-0808">Transferase</keyword>
<keyword evidence="2" id="KW-0012">Acyltransferase</keyword>
<reference evidence="4" key="1">
    <citation type="submission" date="2021-01" db="EMBL/GenBank/DDBJ databases">
        <authorList>
            <consortium name="Genoscope - CEA"/>
            <person name="William W."/>
        </authorList>
    </citation>
    <scope>NUCLEOTIDE SEQUENCE</scope>
</reference>
<evidence type="ECO:0000313" key="4">
    <source>
        <dbReference type="EMBL" id="CAD8066111.1"/>
    </source>
</evidence>
<protein>
    <recommendedName>
        <fullName evidence="3">N-acetyltransferase domain-containing protein</fullName>
    </recommendedName>
</protein>
<dbReference type="AlphaFoldDB" id="A0A8S1LHV2"/>
<proteinExistence type="predicted"/>
<evidence type="ECO:0000256" key="1">
    <source>
        <dbReference type="ARBA" id="ARBA00022679"/>
    </source>
</evidence>
<evidence type="ECO:0000256" key="2">
    <source>
        <dbReference type="ARBA" id="ARBA00023315"/>
    </source>
</evidence>